<evidence type="ECO:0000313" key="3">
    <source>
        <dbReference type="EMBL" id="RCW63227.1"/>
    </source>
</evidence>
<gene>
    <name evidence="3" type="ORF">DES41_12051</name>
</gene>
<proteinExistence type="inferred from homology"/>
<feature type="signal peptide" evidence="2">
    <location>
        <begin position="1"/>
        <end position="23"/>
    </location>
</feature>
<reference evidence="3 4" key="1">
    <citation type="submission" date="2018-07" db="EMBL/GenBank/DDBJ databases">
        <title>Genomic Encyclopedia of Type Strains, Phase IV (KMG-IV): sequencing the most valuable type-strain genomes for metagenomic binning, comparative biology and taxonomic classification.</title>
        <authorList>
            <person name="Goeker M."/>
        </authorList>
    </citation>
    <scope>NUCLEOTIDE SEQUENCE [LARGE SCALE GENOMIC DNA]</scope>
    <source>
        <strain evidence="3 4">DSM 21634</strain>
    </source>
</reference>
<accession>A0A368X9V9</accession>
<evidence type="ECO:0000313" key="4">
    <source>
        <dbReference type="Proteomes" id="UP000252884"/>
    </source>
</evidence>
<dbReference type="PANTHER" id="PTHR42928:SF5">
    <property type="entry name" value="BLR1237 PROTEIN"/>
    <property type="match status" value="1"/>
</dbReference>
<dbReference type="CDD" id="cd13578">
    <property type="entry name" value="PBP2_Bug27"/>
    <property type="match status" value="1"/>
</dbReference>
<dbReference type="SUPFAM" id="SSF53850">
    <property type="entry name" value="Periplasmic binding protein-like II"/>
    <property type="match status" value="1"/>
</dbReference>
<dbReference type="InterPro" id="IPR042100">
    <property type="entry name" value="Bug_dom1"/>
</dbReference>
<evidence type="ECO:0000256" key="1">
    <source>
        <dbReference type="ARBA" id="ARBA00006987"/>
    </source>
</evidence>
<name>A0A368X9V9_9BURK</name>
<dbReference type="Gene3D" id="3.40.190.150">
    <property type="entry name" value="Bordetella uptake gene, domain 1"/>
    <property type="match status" value="1"/>
</dbReference>
<dbReference type="AlphaFoldDB" id="A0A368X9V9"/>
<dbReference type="Gene3D" id="3.40.190.10">
    <property type="entry name" value="Periplasmic binding protein-like II"/>
    <property type="match status" value="1"/>
</dbReference>
<dbReference type="RefSeq" id="WP_114472750.1">
    <property type="nucleotide sequence ID" value="NZ_QPJK01000020.1"/>
</dbReference>
<comment type="similarity">
    <text evidence="1">Belongs to the UPF0065 (bug) family.</text>
</comment>
<dbReference type="Proteomes" id="UP000252884">
    <property type="component" value="Unassembled WGS sequence"/>
</dbReference>
<comment type="caution">
    <text evidence="3">The sequence shown here is derived from an EMBL/GenBank/DDBJ whole genome shotgun (WGS) entry which is preliminary data.</text>
</comment>
<keyword evidence="4" id="KW-1185">Reference proteome</keyword>
<keyword evidence="2" id="KW-0732">Signal</keyword>
<feature type="chain" id="PRO_5017033903" evidence="2">
    <location>
        <begin position="24"/>
        <end position="322"/>
    </location>
</feature>
<dbReference type="OrthoDB" id="8678477at2"/>
<keyword evidence="3" id="KW-0675">Receptor</keyword>
<sequence length="322" mass="33886">MKRRFLVGAVGVALACSGAAALAQSWPTQPVRMVVPYPPGGANDVVARIYALHLQQALGQPVVIENKAGAGGQIGAESVARAAPDGYTVLFGAIGSLAIHAVIPSQKPPYELSKAFVGVSMGASVPLALAVRQGLKVADVKALADAAREKPGKLTYGSAGNGSTQHMTAEYFRQRTSTDLVHVPYKGSAPAVNDLLGGQIDLVFETLPALSSQMSSDKIRLLAVTSRQRVPGLPEVPTVDEMGVKDFEVVTMYGLLAPSGTPKDIVERLSSAMRTIGARPDVKAQLAKQGAEVKTSTPNETDQLLRQEVEKWSVVARNAKLE</sequence>
<protein>
    <submittedName>
        <fullName evidence="3">Tripartite-type tricarboxylate transporter receptor subunit TctC</fullName>
    </submittedName>
</protein>
<organism evidence="3 4">
    <name type="scientific">Pseudorhodoferax soli</name>
    <dbReference type="NCBI Taxonomy" id="545864"/>
    <lineage>
        <taxon>Bacteria</taxon>
        <taxon>Pseudomonadati</taxon>
        <taxon>Pseudomonadota</taxon>
        <taxon>Betaproteobacteria</taxon>
        <taxon>Burkholderiales</taxon>
        <taxon>Comamonadaceae</taxon>
    </lineage>
</organism>
<dbReference type="PIRSF" id="PIRSF017082">
    <property type="entry name" value="YflP"/>
    <property type="match status" value="1"/>
</dbReference>
<evidence type="ECO:0000256" key="2">
    <source>
        <dbReference type="SAM" id="SignalP"/>
    </source>
</evidence>
<dbReference type="Pfam" id="PF03401">
    <property type="entry name" value="TctC"/>
    <property type="match status" value="1"/>
</dbReference>
<dbReference type="EMBL" id="QPJK01000020">
    <property type="protein sequence ID" value="RCW63227.1"/>
    <property type="molecule type" value="Genomic_DNA"/>
</dbReference>
<dbReference type="InterPro" id="IPR005064">
    <property type="entry name" value="BUG"/>
</dbReference>
<dbReference type="PROSITE" id="PS51257">
    <property type="entry name" value="PROKAR_LIPOPROTEIN"/>
    <property type="match status" value="1"/>
</dbReference>
<dbReference type="PANTHER" id="PTHR42928">
    <property type="entry name" value="TRICARBOXYLATE-BINDING PROTEIN"/>
    <property type="match status" value="1"/>
</dbReference>